<dbReference type="Proteomes" id="UP000249936">
    <property type="component" value="Unassembled WGS sequence"/>
</dbReference>
<accession>A0A2X1PXB1</accession>
<evidence type="ECO:0000313" key="2">
    <source>
        <dbReference type="Proteomes" id="UP000249936"/>
    </source>
</evidence>
<dbReference type="Gene3D" id="2.40.160.20">
    <property type="match status" value="1"/>
</dbReference>
<sequence length="102" mass="12360">MNIRIEKSSLLLYKQKEDNGKGIYVQADWVHLREKVETYNPNQPELLQEYLNIKTHSNHPRFSIGYDFGNWRLALDYSRYDRCLENVRFKTHEASFGVRYRF</sequence>
<reference evidence="1 2" key="1">
    <citation type="submission" date="2018-06" db="EMBL/GenBank/DDBJ databases">
        <authorList>
            <consortium name="Pathogen Informatics"/>
            <person name="Doyle S."/>
        </authorList>
    </citation>
    <scope>NUCLEOTIDE SEQUENCE [LARGE SCALE GENOMIC DNA]</scope>
    <source>
        <strain evidence="1 2">NCTC11872</strain>
    </source>
</reference>
<organism evidence="1 2">
    <name type="scientific">Haemophilus influenzae</name>
    <dbReference type="NCBI Taxonomy" id="727"/>
    <lineage>
        <taxon>Bacteria</taxon>
        <taxon>Pseudomonadati</taxon>
        <taxon>Pseudomonadota</taxon>
        <taxon>Gammaproteobacteria</taxon>
        <taxon>Pasteurellales</taxon>
        <taxon>Pasteurellaceae</taxon>
        <taxon>Haemophilus</taxon>
    </lineage>
</organism>
<gene>
    <name evidence="1" type="primary">piiC</name>
    <name evidence="1" type="ORF">NCTC11872_01346</name>
</gene>
<protein>
    <submittedName>
        <fullName evidence="1">Putative opa protein</fullName>
    </submittedName>
</protein>
<evidence type="ECO:0000313" key="1">
    <source>
        <dbReference type="EMBL" id="SPX41733.1"/>
    </source>
</evidence>
<dbReference type="AlphaFoldDB" id="A0A2X1PXB1"/>
<name>A0A2X1PXB1_HAEIF</name>
<dbReference type="EMBL" id="UASK01000005">
    <property type="protein sequence ID" value="SPX41733.1"/>
    <property type="molecule type" value="Genomic_DNA"/>
</dbReference>
<proteinExistence type="predicted"/>